<keyword evidence="1" id="KW-0472">Membrane</keyword>
<dbReference type="OrthoDB" id="197461at2"/>
<feature type="domain" description="DUF2061" evidence="2">
    <location>
        <begin position="8"/>
        <end position="59"/>
    </location>
</feature>
<feature type="transmembrane region" description="Helical" evidence="1">
    <location>
        <begin position="35"/>
        <end position="54"/>
    </location>
</feature>
<dbReference type="Proteomes" id="UP000193900">
    <property type="component" value="Unassembled WGS sequence"/>
</dbReference>
<organism evidence="3 4">
    <name type="scientific">Roseisalinus antarcticus</name>
    <dbReference type="NCBI Taxonomy" id="254357"/>
    <lineage>
        <taxon>Bacteria</taxon>
        <taxon>Pseudomonadati</taxon>
        <taxon>Pseudomonadota</taxon>
        <taxon>Alphaproteobacteria</taxon>
        <taxon>Rhodobacterales</taxon>
        <taxon>Roseobacteraceae</taxon>
        <taxon>Roseisalinus</taxon>
    </lineage>
</organism>
<dbReference type="InterPro" id="IPR018638">
    <property type="entry name" value="DUF2061_membrane"/>
</dbReference>
<evidence type="ECO:0000313" key="3">
    <source>
        <dbReference type="EMBL" id="SLN28312.1"/>
    </source>
</evidence>
<name>A0A1Y5RY69_9RHOB</name>
<protein>
    <recommendedName>
        <fullName evidence="2">DUF2061 domain-containing protein</fullName>
    </recommendedName>
</protein>
<keyword evidence="1" id="KW-0812">Transmembrane</keyword>
<sequence length="77" mass="8588">METRTRSVVKAVLWTVIGMLVMLLVGFFMTGSLALGGTMAVINSALGLLTYLIYERIWARISWGRRAPDHWAGQPHV</sequence>
<dbReference type="RefSeq" id="WP_085877862.1">
    <property type="nucleotide sequence ID" value="NZ_FWFZ01000003.1"/>
</dbReference>
<dbReference type="AlphaFoldDB" id="A0A1Y5RY69"/>
<keyword evidence="1" id="KW-1133">Transmembrane helix</keyword>
<feature type="transmembrane region" description="Helical" evidence="1">
    <location>
        <begin position="12"/>
        <end position="29"/>
    </location>
</feature>
<dbReference type="Pfam" id="PF09834">
    <property type="entry name" value="DUF2061"/>
    <property type="match status" value="1"/>
</dbReference>
<evidence type="ECO:0000256" key="1">
    <source>
        <dbReference type="SAM" id="Phobius"/>
    </source>
</evidence>
<accession>A0A1Y5RY69</accession>
<proteinExistence type="predicted"/>
<dbReference type="EMBL" id="FWFZ01000003">
    <property type="protein sequence ID" value="SLN28312.1"/>
    <property type="molecule type" value="Genomic_DNA"/>
</dbReference>
<reference evidence="3 4" key="1">
    <citation type="submission" date="2017-03" db="EMBL/GenBank/DDBJ databases">
        <authorList>
            <person name="Afonso C.L."/>
            <person name="Miller P.J."/>
            <person name="Scott M.A."/>
            <person name="Spackman E."/>
            <person name="Goraichik I."/>
            <person name="Dimitrov K.M."/>
            <person name="Suarez D.L."/>
            <person name="Swayne D.E."/>
        </authorList>
    </citation>
    <scope>NUCLEOTIDE SEQUENCE [LARGE SCALE GENOMIC DNA]</scope>
    <source>
        <strain evidence="3 4">CECT 7023</strain>
    </source>
</reference>
<keyword evidence="4" id="KW-1185">Reference proteome</keyword>
<gene>
    <name evidence="3" type="ORF">ROA7023_00951</name>
</gene>
<evidence type="ECO:0000313" key="4">
    <source>
        <dbReference type="Proteomes" id="UP000193900"/>
    </source>
</evidence>
<evidence type="ECO:0000259" key="2">
    <source>
        <dbReference type="Pfam" id="PF09834"/>
    </source>
</evidence>